<keyword evidence="9" id="KW-0275">Fatty acid biosynthesis</keyword>
<comment type="subunit">
    <text evidence="11">AMPK is a heterotrimer of an alpha catalytic subunit (PRKAA1 or PRKAA2), a beta (PRKAB1 or PRKAB2) and a gamma non-catalytic subunits (PRKAG1, PRKAG2 or PRKAG3). Interacts with FNIP1 and FNIP2.</text>
</comment>
<evidence type="ECO:0000256" key="11">
    <source>
        <dbReference type="ARBA" id="ARBA00025878"/>
    </source>
</evidence>
<dbReference type="Pfam" id="PF00571">
    <property type="entry name" value="CBS"/>
    <property type="match status" value="3"/>
</dbReference>
<organism evidence="16 17">
    <name type="scientific">Anas zonorhyncha</name>
    <name type="common">Eastern spot-billed duck</name>
    <dbReference type="NCBI Taxonomy" id="75864"/>
    <lineage>
        <taxon>Eukaryota</taxon>
        <taxon>Metazoa</taxon>
        <taxon>Chordata</taxon>
        <taxon>Craniata</taxon>
        <taxon>Vertebrata</taxon>
        <taxon>Euteleostomi</taxon>
        <taxon>Archelosauria</taxon>
        <taxon>Archosauria</taxon>
        <taxon>Dinosauria</taxon>
        <taxon>Saurischia</taxon>
        <taxon>Theropoda</taxon>
        <taxon>Coelurosauria</taxon>
        <taxon>Aves</taxon>
        <taxon>Neognathae</taxon>
        <taxon>Galloanserae</taxon>
        <taxon>Anseriformes</taxon>
        <taxon>Anatidae</taxon>
        <taxon>Anatinae</taxon>
        <taxon>Anas</taxon>
    </lineage>
</organism>
<evidence type="ECO:0000256" key="9">
    <source>
        <dbReference type="ARBA" id="ARBA00023160"/>
    </source>
</evidence>
<evidence type="ECO:0000256" key="13">
    <source>
        <dbReference type="SAM" id="MobiDB-lite"/>
    </source>
</evidence>
<dbReference type="SUPFAM" id="SSF54631">
    <property type="entry name" value="CBS-domain pair"/>
    <property type="match status" value="2"/>
</dbReference>
<dbReference type="SMART" id="SM00116">
    <property type="entry name" value="CBS"/>
    <property type="match status" value="3"/>
</dbReference>
<sequence length="415" mass="46120">MFSGCPGVVVSHVLGCLAFGVSPSHCGSPGEPRRGAYTAFMKSHRCYDLIPTSSKLVVFDTSLQVKKAFFALVTNGVRAAPLWDSKKQSFVGMLTITDFINILHRYYKSPMVQIYELEEHKIETWREVYLQDSFKPLVCISPNASLFDAVSSLIRNKIHRLPVIDPDSGNTLYILTHKRILKFLKLFIAEVPKPEFMAKTLEELRIGTYDNIAVVRTSTPIYVALGIFVQHRVSALPVVDDSGRVVDIYSKFDVINLAAEKTYNNLDVTVTRALQHRSHYFEGVLKCYKHETLETIINRLVEAEVTPSLPPPTPHPGHQLGAGGARGSPRQPQPLRVPPRCTGWWWWTRATWSRASSLSQTSCKPWFSQRAPSPDVVARGGAQPISVPLPSSPAPHPPGSWGRLGGSPLTSSIQQ</sequence>
<proteinExistence type="inferred from homology"/>
<keyword evidence="7" id="KW-0443">Lipid metabolism</keyword>
<dbReference type="Ensembl" id="ENSAZOT00000009916.1">
    <property type="protein sequence ID" value="ENSAZOP00000009292.1"/>
    <property type="gene ID" value="ENSAZOG00000005894.1"/>
</dbReference>
<dbReference type="GO" id="GO:0005634">
    <property type="term" value="C:nucleus"/>
    <property type="evidence" value="ECO:0007669"/>
    <property type="project" value="TreeGrafter"/>
</dbReference>
<evidence type="ECO:0000256" key="12">
    <source>
        <dbReference type="PROSITE-ProRule" id="PRU00703"/>
    </source>
</evidence>
<dbReference type="CDD" id="cd04641">
    <property type="entry name" value="CBS_euAMPK_gamma-like_repeat2"/>
    <property type="match status" value="1"/>
</dbReference>
<keyword evidence="9" id="KW-0276">Fatty acid metabolism</keyword>
<name>A0A8B9ZQU6_9AVES</name>
<evidence type="ECO:0000256" key="8">
    <source>
        <dbReference type="ARBA" id="ARBA00023122"/>
    </source>
</evidence>
<keyword evidence="5" id="KW-0547">Nucleotide-binding</keyword>
<reference evidence="16" key="1">
    <citation type="submission" date="2025-08" db="UniProtKB">
        <authorList>
            <consortium name="Ensembl"/>
        </authorList>
    </citation>
    <scope>IDENTIFICATION</scope>
</reference>
<evidence type="ECO:0000313" key="16">
    <source>
        <dbReference type="Ensembl" id="ENSAZOP00000009292.1"/>
    </source>
</evidence>
<feature type="region of interest" description="Disordered" evidence="13">
    <location>
        <begin position="363"/>
        <end position="415"/>
    </location>
</feature>
<dbReference type="PANTHER" id="PTHR13780:SF38">
    <property type="entry name" value="5'-AMP-ACTIVATED PROTEIN KINASE SUBUNIT GAMMA-1"/>
    <property type="match status" value="1"/>
</dbReference>
<keyword evidence="8 12" id="KW-0129">CBS domain</keyword>
<accession>A0A8B9ZQU6</accession>
<dbReference type="GO" id="GO:0005524">
    <property type="term" value="F:ATP binding"/>
    <property type="evidence" value="ECO:0007669"/>
    <property type="project" value="UniProtKB-KW"/>
</dbReference>
<feature type="signal peptide" evidence="14">
    <location>
        <begin position="1"/>
        <end position="26"/>
    </location>
</feature>
<dbReference type="PROSITE" id="PS51371">
    <property type="entry name" value="CBS"/>
    <property type="match status" value="3"/>
</dbReference>
<evidence type="ECO:0000259" key="15">
    <source>
        <dbReference type="PROSITE" id="PS51371"/>
    </source>
</evidence>
<evidence type="ECO:0000256" key="14">
    <source>
        <dbReference type="SAM" id="SignalP"/>
    </source>
</evidence>
<keyword evidence="17" id="KW-1185">Reference proteome</keyword>
<feature type="region of interest" description="Disordered" evidence="13">
    <location>
        <begin position="306"/>
        <end position="335"/>
    </location>
</feature>
<keyword evidence="14" id="KW-0732">Signal</keyword>
<keyword evidence="6" id="KW-0067">ATP-binding</keyword>
<evidence type="ECO:0000256" key="3">
    <source>
        <dbReference type="ARBA" id="ARBA00022553"/>
    </source>
</evidence>
<evidence type="ECO:0000256" key="1">
    <source>
        <dbReference type="ARBA" id="ARBA00006750"/>
    </source>
</evidence>
<dbReference type="InterPro" id="IPR046342">
    <property type="entry name" value="CBS_dom_sf"/>
</dbReference>
<protein>
    <recommendedName>
        <fullName evidence="2">5'-AMP-activated protein kinase subunit gamma-1</fullName>
    </recommendedName>
</protein>
<dbReference type="Gene3D" id="3.10.580.10">
    <property type="entry name" value="CBS-domain"/>
    <property type="match status" value="2"/>
</dbReference>
<feature type="chain" id="PRO_5034358477" description="5'-AMP-activated protein kinase subunit gamma-1" evidence="14">
    <location>
        <begin position="27"/>
        <end position="415"/>
    </location>
</feature>
<evidence type="ECO:0000256" key="6">
    <source>
        <dbReference type="ARBA" id="ARBA00022840"/>
    </source>
</evidence>
<feature type="domain" description="CBS" evidence="15">
    <location>
        <begin position="206"/>
        <end position="268"/>
    </location>
</feature>
<dbReference type="PANTHER" id="PTHR13780">
    <property type="entry name" value="AMP-ACTIVATED PROTEIN KINASE, GAMMA REGULATORY SUBUNIT"/>
    <property type="match status" value="1"/>
</dbReference>
<dbReference type="InterPro" id="IPR000644">
    <property type="entry name" value="CBS_dom"/>
</dbReference>
<evidence type="ECO:0000256" key="2">
    <source>
        <dbReference type="ARBA" id="ARBA00018007"/>
    </source>
</evidence>
<dbReference type="GO" id="GO:0005737">
    <property type="term" value="C:cytoplasm"/>
    <property type="evidence" value="ECO:0007669"/>
    <property type="project" value="TreeGrafter"/>
</dbReference>
<dbReference type="GO" id="GO:0019887">
    <property type="term" value="F:protein kinase regulator activity"/>
    <property type="evidence" value="ECO:0007669"/>
    <property type="project" value="TreeGrafter"/>
</dbReference>
<evidence type="ECO:0000256" key="10">
    <source>
        <dbReference type="ARBA" id="ARBA00023180"/>
    </source>
</evidence>
<dbReference type="AlphaFoldDB" id="A0A8B9ZQU6"/>
<reference evidence="16" key="2">
    <citation type="submission" date="2025-09" db="UniProtKB">
        <authorList>
            <consortium name="Ensembl"/>
        </authorList>
    </citation>
    <scope>IDENTIFICATION</scope>
</reference>
<keyword evidence="9" id="KW-0444">Lipid biosynthesis</keyword>
<dbReference type="CDD" id="cd04618">
    <property type="entry name" value="CBS_euAMPK_gamma-like_repeat1"/>
    <property type="match status" value="1"/>
</dbReference>
<dbReference type="GO" id="GO:0019901">
    <property type="term" value="F:protein kinase binding"/>
    <property type="evidence" value="ECO:0007669"/>
    <property type="project" value="TreeGrafter"/>
</dbReference>
<evidence type="ECO:0000256" key="7">
    <source>
        <dbReference type="ARBA" id="ARBA00023098"/>
    </source>
</evidence>
<dbReference type="GO" id="GO:0031588">
    <property type="term" value="C:nucleotide-activated protein kinase complex"/>
    <property type="evidence" value="ECO:0007669"/>
    <property type="project" value="TreeGrafter"/>
</dbReference>
<keyword evidence="10" id="KW-0325">Glycoprotein</keyword>
<dbReference type="InterPro" id="IPR050511">
    <property type="entry name" value="AMPK_gamma/SDS23_families"/>
</dbReference>
<dbReference type="GO" id="GO:0006633">
    <property type="term" value="P:fatty acid biosynthetic process"/>
    <property type="evidence" value="ECO:0007669"/>
    <property type="project" value="UniProtKB-KW"/>
</dbReference>
<evidence type="ECO:0000313" key="17">
    <source>
        <dbReference type="Proteomes" id="UP000694549"/>
    </source>
</evidence>
<dbReference type="GO" id="GO:0016208">
    <property type="term" value="F:AMP binding"/>
    <property type="evidence" value="ECO:0007669"/>
    <property type="project" value="TreeGrafter"/>
</dbReference>
<feature type="domain" description="CBS" evidence="15">
    <location>
        <begin position="133"/>
        <end position="195"/>
    </location>
</feature>
<dbReference type="FunFam" id="3.10.580.10:FF:000004">
    <property type="entry name" value="Protein kinase AMP-activated non-catalytic subunit gamma 2"/>
    <property type="match status" value="1"/>
</dbReference>
<feature type="domain" description="CBS" evidence="15">
    <location>
        <begin position="51"/>
        <end position="111"/>
    </location>
</feature>
<evidence type="ECO:0000256" key="5">
    <source>
        <dbReference type="ARBA" id="ARBA00022741"/>
    </source>
</evidence>
<keyword evidence="4" id="KW-0677">Repeat</keyword>
<comment type="similarity">
    <text evidence="1">Belongs to the 5'-AMP-activated protein kinase gamma subunit family.</text>
</comment>
<evidence type="ECO:0000256" key="4">
    <source>
        <dbReference type="ARBA" id="ARBA00022737"/>
    </source>
</evidence>
<dbReference type="Proteomes" id="UP000694549">
    <property type="component" value="Unplaced"/>
</dbReference>
<keyword evidence="3" id="KW-0597">Phosphoprotein</keyword>